<dbReference type="HOGENOM" id="CLU_121334_2_3_11"/>
<dbReference type="OrthoDB" id="9806575at2"/>
<keyword evidence="2" id="KW-1133">Transmembrane helix</keyword>
<feature type="transmembrane region" description="Helical" evidence="2">
    <location>
        <begin position="67"/>
        <end position="88"/>
    </location>
</feature>
<dbReference type="PANTHER" id="PTHR34703:SF1">
    <property type="entry name" value="ANTIPORTER SUBUNIT MNHG2-RELATED"/>
    <property type="match status" value="1"/>
</dbReference>
<dbReference type="AlphaFoldDB" id="D1BT21"/>
<organism evidence="3 4">
    <name type="scientific">Xylanimonas cellulosilytica (strain DSM 15894 / JCM 12276 / CECT 5975 / KCTC 9989 / LMG 20990 / NBRC 107835 / XIL07)</name>
    <dbReference type="NCBI Taxonomy" id="446471"/>
    <lineage>
        <taxon>Bacteria</taxon>
        <taxon>Bacillati</taxon>
        <taxon>Actinomycetota</taxon>
        <taxon>Actinomycetes</taxon>
        <taxon>Micrococcales</taxon>
        <taxon>Promicromonosporaceae</taxon>
        <taxon>Xylanimonas</taxon>
    </lineage>
</organism>
<reference evidence="4" key="1">
    <citation type="submission" date="2009-11" db="EMBL/GenBank/DDBJ databases">
        <title>The complete chromosome of Xylanimonas cellulosilytica DSM 15894.</title>
        <authorList>
            <consortium name="US DOE Joint Genome Institute (JGI-PGF)"/>
            <person name="Lucas S."/>
            <person name="Copeland A."/>
            <person name="Lapidus A."/>
            <person name="Glavina del Rio T."/>
            <person name="Dalin E."/>
            <person name="Tice H."/>
            <person name="Bruce D."/>
            <person name="Goodwin L."/>
            <person name="Pitluck S."/>
            <person name="Kyrpides N."/>
            <person name="Mavromatis K."/>
            <person name="Ivanova N."/>
            <person name="Mikhailova N."/>
            <person name="Foster B."/>
            <person name="Clum A."/>
            <person name="Brettin T."/>
            <person name="Detter J.C."/>
            <person name="Han C."/>
            <person name="Larimer F."/>
            <person name="Land M."/>
            <person name="Hauser L."/>
            <person name="Markowitz V."/>
            <person name="Cheng J.F."/>
            <person name="Hugenholtz P."/>
            <person name="Woyke T."/>
            <person name="Wu D."/>
            <person name="Gehrich-Schroeter G."/>
            <person name="Schneider S."/>
            <person name="Pukall S.R."/>
            <person name="Klenk H.P."/>
            <person name="Eisen J.A."/>
        </authorList>
    </citation>
    <scope>NUCLEOTIDE SEQUENCE [LARGE SCALE GENOMIC DNA]</scope>
    <source>
        <strain evidence="4">DSM 15894 / CECT 5975 / LMG 20990 / XIL07</strain>
    </source>
</reference>
<dbReference type="EMBL" id="CP001821">
    <property type="protein sequence ID" value="ACZ30863.1"/>
    <property type="molecule type" value="Genomic_DNA"/>
</dbReference>
<protein>
    <submittedName>
        <fullName evidence="3">Na+/H+ antiporter subunit</fullName>
    </submittedName>
</protein>
<evidence type="ECO:0000256" key="2">
    <source>
        <dbReference type="SAM" id="Phobius"/>
    </source>
</evidence>
<dbReference type="PANTHER" id="PTHR34703">
    <property type="entry name" value="ANTIPORTER SUBUNIT MNHG2-RELATED"/>
    <property type="match status" value="1"/>
</dbReference>
<accession>D1BT21</accession>
<keyword evidence="2" id="KW-0812">Transmembrane</keyword>
<comment type="similarity">
    <text evidence="1">Belongs to the CPA3 antiporters (TC 2.A.63) subunit G family.</text>
</comment>
<sequence length="108" mass="11354">MLEVVGDVVMILGAALVLLGLVGVLRFKDFTLQLLAGSKTDTVGFFAIVLGLCLRSGFTWFTAKALLILAVVVVANPVVASAIAAGHARQQARVEQDRTDRTAGEGED</sequence>
<dbReference type="Proteomes" id="UP000002255">
    <property type="component" value="Chromosome"/>
</dbReference>
<keyword evidence="4" id="KW-1185">Reference proteome</keyword>
<dbReference type="eggNOG" id="COG1320">
    <property type="taxonomic scope" value="Bacteria"/>
</dbReference>
<dbReference type="Pfam" id="PF03334">
    <property type="entry name" value="PhaG_MnhG_YufB"/>
    <property type="match status" value="1"/>
</dbReference>
<dbReference type="KEGG" id="xce:Xcel_1843"/>
<dbReference type="GO" id="GO:0015385">
    <property type="term" value="F:sodium:proton antiporter activity"/>
    <property type="evidence" value="ECO:0007669"/>
    <property type="project" value="TreeGrafter"/>
</dbReference>
<dbReference type="STRING" id="446471.Xcel_1843"/>
<evidence type="ECO:0000313" key="3">
    <source>
        <dbReference type="EMBL" id="ACZ30863.1"/>
    </source>
</evidence>
<name>D1BT21_XYLCX</name>
<dbReference type="RefSeq" id="WP_012878605.1">
    <property type="nucleotide sequence ID" value="NC_013530.1"/>
</dbReference>
<feature type="transmembrane region" description="Helical" evidence="2">
    <location>
        <begin position="43"/>
        <end position="61"/>
    </location>
</feature>
<keyword evidence="2" id="KW-0472">Membrane</keyword>
<dbReference type="InterPro" id="IPR005133">
    <property type="entry name" value="PhaG_MnhG_YufB"/>
</dbReference>
<evidence type="ECO:0000256" key="1">
    <source>
        <dbReference type="ARBA" id="ARBA00008404"/>
    </source>
</evidence>
<evidence type="ECO:0000313" key="4">
    <source>
        <dbReference type="Proteomes" id="UP000002255"/>
    </source>
</evidence>
<feature type="transmembrane region" description="Helical" evidence="2">
    <location>
        <begin position="6"/>
        <end position="27"/>
    </location>
</feature>
<proteinExistence type="inferred from homology"/>
<reference evidence="3 4" key="2">
    <citation type="journal article" date="2010" name="Stand. Genomic Sci.">
        <title>Complete genome sequence of Xylanimonas cellulosilytica type strain (XIL07).</title>
        <authorList>
            <person name="Foster B."/>
            <person name="Pukall R."/>
            <person name="Abt B."/>
            <person name="Nolan M."/>
            <person name="Glavina Del Rio T."/>
            <person name="Chen F."/>
            <person name="Lucas S."/>
            <person name="Tice H."/>
            <person name="Pitluck S."/>
            <person name="Cheng J.-F."/>
            <person name="Chertkov O."/>
            <person name="Brettin T."/>
            <person name="Han C."/>
            <person name="Detter J.C."/>
            <person name="Bruce D."/>
            <person name="Goodwin L."/>
            <person name="Ivanova N."/>
            <person name="Mavromatis K."/>
            <person name="Pati A."/>
            <person name="Mikhailova N."/>
            <person name="Chen A."/>
            <person name="Palaniappan K."/>
            <person name="Land M."/>
            <person name="Hauser L."/>
            <person name="Chang Y.-J."/>
            <person name="Jeffries C.D."/>
            <person name="Chain P."/>
            <person name="Rohde M."/>
            <person name="Goeker M."/>
            <person name="Bristow J."/>
            <person name="Eisen J.A."/>
            <person name="Markowitz V."/>
            <person name="Hugenholtz P."/>
            <person name="Kyrpides N.C."/>
            <person name="Klenk H.-P."/>
            <person name="Lapidus A."/>
        </authorList>
    </citation>
    <scope>NUCLEOTIDE SEQUENCE [LARGE SCALE GENOMIC DNA]</scope>
    <source>
        <strain evidence="4">DSM 15894 / CECT 5975 / LMG 20990 / XIL07</strain>
    </source>
</reference>
<gene>
    <name evidence="3" type="ordered locus">Xcel_1843</name>
</gene>